<feature type="compositionally biased region" description="Low complexity" evidence="1">
    <location>
        <begin position="50"/>
        <end position="64"/>
    </location>
</feature>
<name>A0A090R0L3_NONUL</name>
<organism evidence="2 3">
    <name type="scientific">Nonlabens ulvanivorans</name>
    <name type="common">Persicivirga ulvanivorans</name>
    <dbReference type="NCBI Taxonomy" id="906888"/>
    <lineage>
        <taxon>Bacteria</taxon>
        <taxon>Pseudomonadati</taxon>
        <taxon>Bacteroidota</taxon>
        <taxon>Flavobacteriia</taxon>
        <taxon>Flavobacteriales</taxon>
        <taxon>Flavobacteriaceae</taxon>
        <taxon>Nonlabens</taxon>
    </lineage>
</organism>
<feature type="compositionally biased region" description="Low complexity" evidence="1">
    <location>
        <begin position="150"/>
        <end position="159"/>
    </location>
</feature>
<comment type="caution">
    <text evidence="2">The sequence shown here is derived from an EMBL/GenBank/DDBJ whole genome shotgun (WGS) entry which is preliminary data.</text>
</comment>
<dbReference type="AlphaFoldDB" id="A0A090R0L3"/>
<feature type="region of interest" description="Disordered" evidence="1">
    <location>
        <begin position="134"/>
        <end position="161"/>
    </location>
</feature>
<accession>A0A090R0L3</accession>
<dbReference type="Proteomes" id="UP000029226">
    <property type="component" value="Unassembled WGS sequence"/>
</dbReference>
<feature type="compositionally biased region" description="Acidic residues" evidence="1">
    <location>
        <begin position="70"/>
        <end position="86"/>
    </location>
</feature>
<evidence type="ECO:0000313" key="3">
    <source>
        <dbReference type="Proteomes" id="UP000029226"/>
    </source>
</evidence>
<reference evidence="2 3" key="1">
    <citation type="journal article" date="2014" name="Genome Announc.">
        <title>Draft Genome Sequences of Marine Flavobacterium Nonlabens Strains NR17, NR24, NR27, NR32, NR33, and Ara13.</title>
        <authorList>
            <person name="Nakanishi M."/>
            <person name="Meirelles P."/>
            <person name="Suzuki R."/>
            <person name="Takatani N."/>
            <person name="Mino S."/>
            <person name="Suda W."/>
            <person name="Oshima K."/>
            <person name="Hattori M."/>
            <person name="Ohkuma M."/>
            <person name="Hosokawa M."/>
            <person name="Miyashita K."/>
            <person name="Thompson F.L."/>
            <person name="Niwa A."/>
            <person name="Sawabe T."/>
            <person name="Sawabe T."/>
        </authorList>
    </citation>
    <scope>NUCLEOTIDE SEQUENCE [LARGE SCALE GENOMIC DNA]</scope>
    <source>
        <strain evidence="3">JCM19314</strain>
    </source>
</reference>
<feature type="compositionally biased region" description="Polar residues" evidence="1">
    <location>
        <begin position="16"/>
        <end position="27"/>
    </location>
</feature>
<proteinExistence type="predicted"/>
<feature type="compositionally biased region" description="Basic and acidic residues" evidence="1">
    <location>
        <begin position="134"/>
        <end position="146"/>
    </location>
</feature>
<dbReference type="EMBL" id="BBMM01000009">
    <property type="protein sequence ID" value="GAL01242.1"/>
    <property type="molecule type" value="Genomic_DNA"/>
</dbReference>
<evidence type="ECO:0000313" key="2">
    <source>
        <dbReference type="EMBL" id="GAL01242.1"/>
    </source>
</evidence>
<gene>
    <name evidence="2" type="ORF">JCM19314_686</name>
</gene>
<evidence type="ECO:0000256" key="1">
    <source>
        <dbReference type="SAM" id="MobiDB-lite"/>
    </source>
</evidence>
<feature type="region of interest" description="Disordered" evidence="1">
    <location>
        <begin position="1"/>
        <end position="94"/>
    </location>
</feature>
<feature type="compositionally biased region" description="Basic and acidic residues" evidence="1">
    <location>
        <begin position="1"/>
        <end position="11"/>
    </location>
</feature>
<sequence>MDTNDNLHNDADGNLENVNNTDQNTQDMPEKDMNTEPSTAVEETKVTPQENVTSEETTETPVVAVKEEESTSDNDDESDDHAEDVDAQTLPDTDYNTLEMPALVASLRQLIQDFPINTIKTHVDDIKKAFESKDQDAEKEAREEFVKANPATEEAPAPEFEYDNPISKEFNDLHSYIASNEVSFNASSARNKKTILRREKTSLSLLRT</sequence>
<protein>
    <submittedName>
        <fullName evidence="2">Uncharacterized protein</fullName>
    </submittedName>
</protein>